<dbReference type="PANTHER" id="PTHR10009:SF18">
    <property type="entry name" value="PROTEIN YELLOW-LIKE PROTEIN"/>
    <property type="match status" value="1"/>
</dbReference>
<evidence type="ECO:0000256" key="3">
    <source>
        <dbReference type="SAM" id="SignalP"/>
    </source>
</evidence>
<feature type="signal peptide" evidence="3">
    <location>
        <begin position="1"/>
        <end position="28"/>
    </location>
</feature>
<comment type="subcellular location">
    <subcellularLocation>
        <location evidence="1">Secreted</location>
    </subcellularLocation>
</comment>
<keyword evidence="3" id="KW-0732">Signal</keyword>
<keyword evidence="2" id="KW-0964">Secreted</keyword>
<dbReference type="InterPro" id="IPR017996">
    <property type="entry name" value="MRJP/yellow-related"/>
</dbReference>
<accession>A0ABY7RGE6</accession>
<proteinExistence type="predicted"/>
<dbReference type="SUPFAM" id="SSF63829">
    <property type="entry name" value="Calcium-dependent phosphotriesterase"/>
    <property type="match status" value="1"/>
</dbReference>
<dbReference type="PANTHER" id="PTHR10009">
    <property type="entry name" value="PROTEIN YELLOW-RELATED"/>
    <property type="match status" value="1"/>
</dbReference>
<evidence type="ECO:0000256" key="1">
    <source>
        <dbReference type="ARBA" id="ARBA00004613"/>
    </source>
</evidence>
<dbReference type="RefSeq" id="WP_156310196.1">
    <property type="nucleotide sequence ID" value="NZ_CP116669.1"/>
</dbReference>
<dbReference type="Proteomes" id="UP001214301">
    <property type="component" value="Chromosome"/>
</dbReference>
<dbReference type="EMBL" id="CP116669">
    <property type="protein sequence ID" value="WCI02655.1"/>
    <property type="molecule type" value="Genomic_DNA"/>
</dbReference>
<protein>
    <submittedName>
        <fullName evidence="4">L-dopachrome tautomerase-related protein</fullName>
    </submittedName>
</protein>
<feature type="chain" id="PRO_5046487337" evidence="3">
    <location>
        <begin position="29"/>
        <end position="394"/>
    </location>
</feature>
<dbReference type="InterPro" id="IPR011042">
    <property type="entry name" value="6-blade_b-propeller_TolB-like"/>
</dbReference>
<dbReference type="Pfam" id="PF03022">
    <property type="entry name" value="MRJP"/>
    <property type="match status" value="1"/>
</dbReference>
<keyword evidence="5" id="KW-1185">Reference proteome</keyword>
<reference evidence="4 5" key="1">
    <citation type="journal article" date="2020" name="Front. Microbiol.">
        <title>Toward Biorecycling: Isolation of a Soil Bacterium That Grows on a Polyurethane Oligomer and Monomer.</title>
        <authorList>
            <person name="Espinosa M.J.C."/>
            <person name="Blanco A.C."/>
            <person name="Schmidgall T."/>
            <person name="Atanasoff-Kardjalieff A.K."/>
            <person name="Kappelmeyer U."/>
            <person name="Tischler D."/>
            <person name="Pieper D.H."/>
            <person name="Heipieper H.J."/>
            <person name="Eberlein C."/>
        </authorList>
    </citation>
    <scope>NUCLEOTIDE SEQUENCE [LARGE SCALE GENOMIC DNA]</scope>
    <source>
        <strain evidence="4 5">TDA1</strain>
    </source>
</reference>
<name>A0ABY7RGE6_9PSED</name>
<sequence length="394" mass="42620">MYKTRNLFRALGLATCMIGLAGTAQTHADQWPSMGTALTEVARLDWLCNAVALTSDGRLFVGLPRWPGFEKTPSIAEVMPDGTLKPFPGGHWNDWAPGKPSDAALVKINTIHIFDDDTLWAIDQGEDAGPKGSNLGQKILQFDTRSGKLLRSISLPASVLPAGANLNDLRLDSEHAYVTDSGLGGIIVVNLRTGEAVRRLAGHPSTQMIPTRRPIGEDGHVLLLPDGSDHQVHSDPIEISPDGLWLYYQPLSGPLWRVPTAGLRDLGLSDETLGKQVQFVYNTSPLTGTAIDSAGNIYMGEYDKPRVTVYSPDGTLRVVAEDARLANADAMIISDQRELYIPVPQSARMASNRGPGGKDALELPFKIYKLQLPTHLGDREKVPGLVGKPLAATR</sequence>
<evidence type="ECO:0000256" key="2">
    <source>
        <dbReference type="ARBA" id="ARBA00022525"/>
    </source>
</evidence>
<evidence type="ECO:0000313" key="5">
    <source>
        <dbReference type="Proteomes" id="UP001214301"/>
    </source>
</evidence>
<dbReference type="Gene3D" id="2.120.10.30">
    <property type="entry name" value="TolB, C-terminal domain"/>
    <property type="match status" value="1"/>
</dbReference>
<gene>
    <name evidence="4" type="ORF">PMC74_12515</name>
</gene>
<organism evidence="4 5">
    <name type="scientific">Pseudomonas capeferrum</name>
    <dbReference type="NCBI Taxonomy" id="1495066"/>
    <lineage>
        <taxon>Bacteria</taxon>
        <taxon>Pseudomonadati</taxon>
        <taxon>Pseudomonadota</taxon>
        <taxon>Gammaproteobacteria</taxon>
        <taxon>Pseudomonadales</taxon>
        <taxon>Pseudomonadaceae</taxon>
        <taxon>Pseudomonas</taxon>
    </lineage>
</organism>
<evidence type="ECO:0000313" key="4">
    <source>
        <dbReference type="EMBL" id="WCI02655.1"/>
    </source>
</evidence>